<reference evidence="1" key="1">
    <citation type="submission" date="2020-03" db="EMBL/GenBank/DDBJ databases">
        <title>The deep terrestrial virosphere.</title>
        <authorList>
            <person name="Holmfeldt K."/>
            <person name="Nilsson E."/>
            <person name="Simone D."/>
            <person name="Lopez-Fernandez M."/>
            <person name="Wu X."/>
            <person name="de Brujin I."/>
            <person name="Lundin D."/>
            <person name="Andersson A."/>
            <person name="Bertilsson S."/>
            <person name="Dopson M."/>
        </authorList>
    </citation>
    <scope>NUCLEOTIDE SEQUENCE</scope>
    <source>
        <strain evidence="1">MM415B02061</strain>
    </source>
</reference>
<gene>
    <name evidence="1" type="ORF">MM415B02061_0010</name>
</gene>
<dbReference type="AlphaFoldDB" id="A0A6M3IFY2"/>
<sequence length="277" mass="32428">MSEILTELALLYGVILTGTLLKQNPASLFFHIRNDEYNQTTDKVETITNYILSANKTQLKKIGFQPQCVTADFNMELQFYSEFTKPVMATVLTSDVLQAYTEYKLTLEQIDQIRTVCPLQTLRIHEAISYYRDYLNIPFPTDYVREICNYAQNNKLSIFWNEWDINTYPQIAQIIEGYENTVHVSFGTNANYIEPIDGFNHLKGFTKRAASIQSWYWYERQDRTPGTEMDMPPELMRQHTLEALRAGCTIIQYEPYWYFFDNITPYVVLNEIIGAPF</sequence>
<accession>A0A6M3IFY2</accession>
<name>A0A6M3IFY2_9ZZZZ</name>
<organism evidence="1">
    <name type="scientific">viral metagenome</name>
    <dbReference type="NCBI Taxonomy" id="1070528"/>
    <lineage>
        <taxon>unclassified sequences</taxon>
        <taxon>metagenomes</taxon>
        <taxon>organismal metagenomes</taxon>
    </lineage>
</organism>
<protein>
    <submittedName>
        <fullName evidence="1">Uncharacterized protein</fullName>
    </submittedName>
</protein>
<proteinExistence type="predicted"/>
<dbReference type="EMBL" id="MT141153">
    <property type="protein sequence ID" value="QJA55352.1"/>
    <property type="molecule type" value="Genomic_DNA"/>
</dbReference>
<evidence type="ECO:0000313" key="1">
    <source>
        <dbReference type="EMBL" id="QJA55352.1"/>
    </source>
</evidence>